<dbReference type="Pfam" id="PF00271">
    <property type="entry name" value="Helicase_C"/>
    <property type="match status" value="1"/>
</dbReference>
<feature type="domain" description="Helicase ATP-binding" evidence="3">
    <location>
        <begin position="62"/>
        <end position="245"/>
    </location>
</feature>
<keyword evidence="5" id="KW-0347">Helicase</keyword>
<dbReference type="SUPFAM" id="SSF52540">
    <property type="entry name" value="P-loop containing nucleoside triphosphate hydrolases"/>
    <property type="match status" value="1"/>
</dbReference>
<evidence type="ECO:0000313" key="6">
    <source>
        <dbReference type="Proteomes" id="UP000316092"/>
    </source>
</evidence>
<feature type="domain" description="Helicase C-terminal" evidence="4">
    <location>
        <begin position="277"/>
        <end position="446"/>
    </location>
</feature>
<dbReference type="PANTHER" id="PTHR47957">
    <property type="entry name" value="ATP-DEPENDENT HELICASE HRQ1"/>
    <property type="match status" value="1"/>
</dbReference>
<dbReference type="GO" id="GO:0005524">
    <property type="term" value="F:ATP binding"/>
    <property type="evidence" value="ECO:0007669"/>
    <property type="project" value="UniProtKB-KW"/>
</dbReference>
<evidence type="ECO:0000259" key="4">
    <source>
        <dbReference type="PROSITE" id="PS51194"/>
    </source>
</evidence>
<protein>
    <submittedName>
        <fullName evidence="5">DEAD/DEAH box helicase</fullName>
    </submittedName>
</protein>
<dbReference type="SMART" id="SM00490">
    <property type="entry name" value="HELICc"/>
    <property type="match status" value="1"/>
</dbReference>
<keyword evidence="6" id="KW-1185">Reference proteome</keyword>
<evidence type="ECO:0000256" key="1">
    <source>
        <dbReference type="ARBA" id="ARBA00022741"/>
    </source>
</evidence>
<gene>
    <name evidence="5" type="ORF">FNU79_14070</name>
</gene>
<sequence length="896" mass="98765">MTVPTALDLPQTVGWTEVAALEFPARAARTVPLHALPSGQPVMRYLQRAFPRGIYQHQADAAACAANFENFAVTTGTASGKTLCFHLAAMESLTTLPDGKVIVLYPQKALGPEQEERWCTALQTAGIDAEVGRIDGHVAVSQREAILERCRVVIMTPDVMHAWLLSNLGKKAVTRFIRAVRLIIVDEVHTFSGVFGSNAAYLFRRFEHASKLLSRKRLQYVCSSATISDPQRHLQLLFGREFSLIGPGRDGSPKQPVSLHFLSLQNGSKDFLTGASHLLQHLAQERLKFLCFSDSRKQTENLAAIVARRDHDQPEDELLGDAEEDHPVDASALARLSILPYRSGYEARDRSEIQTRLARGQLDGVISTSALELGMDIPYLDAVVLLGIPASSTSFQQRVGRVGRSKPGRVFILSSGLPSERILFEDPQQILRRPPAASTLYLENPNIQCIHALCLGHLGGEHNTLLGVLGRTTEGDFESPVTWPDGFVDLVEKERSGTLPAAMQPLRTQAGEHPNRAFPLRDVETSFKVEVRSANGTHDLGTLSHSQMMREAYPGAVYLYATRAYRVTRINALARTIQVRPERRYSTKPISLPTLAYPNLDQESVHHAEVRAGLTAVDCDVMISESVIGFSERRGGNAFNSPYPLDAHRTGICFQQPRFSRNFYSTGVILHHAALQGEVPRARLAELVLEAFALVVPFESRDIGITTDKLRVSQPGLEKGQSILVVYDQTYGSLRLSSKLLERGVLERVFETAVQLTEYAVEAEPEAQERGSLLEIRRVLQALADDARQPFTVPTWQAVPLPVAEPGERVRVILAGSHGICLLHGNREMSVSQVYYSPRGGLQYKGRLATDHAWETHLTVVPVEGLQAIPGVSQQGWYDLDLGEVVSEDVAQSAPS</sequence>
<dbReference type="InterPro" id="IPR011545">
    <property type="entry name" value="DEAD/DEAH_box_helicase_dom"/>
</dbReference>
<dbReference type="InterPro" id="IPR027417">
    <property type="entry name" value="P-loop_NTPase"/>
</dbReference>
<dbReference type="SMART" id="SM00487">
    <property type="entry name" value="DEXDc"/>
    <property type="match status" value="1"/>
</dbReference>
<comment type="caution">
    <text evidence="5">The sequence shown here is derived from an EMBL/GenBank/DDBJ whole genome shotgun (WGS) entry which is preliminary data.</text>
</comment>
<keyword evidence="5" id="KW-0378">Hydrolase</keyword>
<proteinExistence type="predicted"/>
<dbReference type="AlphaFoldDB" id="A0A553UPI9"/>
<dbReference type="Proteomes" id="UP000316092">
    <property type="component" value="Unassembled WGS sequence"/>
</dbReference>
<dbReference type="OrthoDB" id="143059at2"/>
<accession>A0A553UPI9</accession>
<dbReference type="EMBL" id="VKDB01000018">
    <property type="protein sequence ID" value="TSA82139.1"/>
    <property type="molecule type" value="Genomic_DNA"/>
</dbReference>
<dbReference type="Gene3D" id="3.40.50.300">
    <property type="entry name" value="P-loop containing nucleotide triphosphate hydrolases"/>
    <property type="match status" value="2"/>
</dbReference>
<dbReference type="Pfam" id="PF00270">
    <property type="entry name" value="DEAD"/>
    <property type="match status" value="1"/>
</dbReference>
<evidence type="ECO:0000256" key="2">
    <source>
        <dbReference type="ARBA" id="ARBA00022840"/>
    </source>
</evidence>
<dbReference type="RefSeq" id="WP_143721441.1">
    <property type="nucleotide sequence ID" value="NZ_VKDB01000018.1"/>
</dbReference>
<dbReference type="GO" id="GO:0036297">
    <property type="term" value="P:interstrand cross-link repair"/>
    <property type="evidence" value="ECO:0007669"/>
    <property type="project" value="TreeGrafter"/>
</dbReference>
<dbReference type="PROSITE" id="PS51194">
    <property type="entry name" value="HELICASE_CTER"/>
    <property type="match status" value="1"/>
</dbReference>
<dbReference type="InterPro" id="IPR001650">
    <property type="entry name" value="Helicase_C-like"/>
</dbReference>
<evidence type="ECO:0000259" key="3">
    <source>
        <dbReference type="PROSITE" id="PS51192"/>
    </source>
</evidence>
<evidence type="ECO:0000313" key="5">
    <source>
        <dbReference type="EMBL" id="TSA82139.1"/>
    </source>
</evidence>
<keyword evidence="1" id="KW-0547">Nucleotide-binding</keyword>
<keyword evidence="2" id="KW-0067">ATP-binding</keyword>
<dbReference type="PANTHER" id="PTHR47957:SF3">
    <property type="entry name" value="ATP-DEPENDENT HELICASE HRQ1"/>
    <property type="match status" value="1"/>
</dbReference>
<reference evidence="5 6" key="1">
    <citation type="submission" date="2019-07" db="EMBL/GenBank/DDBJ databases">
        <title>Deinococcus detaillus sp. nov., isolated from humus soil in Antarctica.</title>
        <authorList>
            <person name="Zhang K."/>
        </authorList>
    </citation>
    <scope>NUCLEOTIDE SEQUENCE [LARGE SCALE GENOMIC DNA]</scope>
    <source>
        <strain evidence="5 6">H1</strain>
    </source>
</reference>
<name>A0A553UPI9_9DEIO</name>
<dbReference type="GO" id="GO:0043138">
    <property type="term" value="F:3'-5' DNA helicase activity"/>
    <property type="evidence" value="ECO:0007669"/>
    <property type="project" value="TreeGrafter"/>
</dbReference>
<dbReference type="InterPro" id="IPR014001">
    <property type="entry name" value="Helicase_ATP-bd"/>
</dbReference>
<organism evidence="5 6">
    <name type="scientific">Deinococcus detaillensis</name>
    <dbReference type="NCBI Taxonomy" id="2592048"/>
    <lineage>
        <taxon>Bacteria</taxon>
        <taxon>Thermotogati</taxon>
        <taxon>Deinococcota</taxon>
        <taxon>Deinococci</taxon>
        <taxon>Deinococcales</taxon>
        <taxon>Deinococcaceae</taxon>
        <taxon>Deinococcus</taxon>
    </lineage>
</organism>
<dbReference type="GO" id="GO:0003676">
    <property type="term" value="F:nucleic acid binding"/>
    <property type="evidence" value="ECO:0007669"/>
    <property type="project" value="InterPro"/>
</dbReference>
<dbReference type="PROSITE" id="PS51192">
    <property type="entry name" value="HELICASE_ATP_BIND_1"/>
    <property type="match status" value="1"/>
</dbReference>
<dbReference type="GO" id="GO:0006289">
    <property type="term" value="P:nucleotide-excision repair"/>
    <property type="evidence" value="ECO:0007669"/>
    <property type="project" value="TreeGrafter"/>
</dbReference>